<dbReference type="EMBL" id="CM042009">
    <property type="protein sequence ID" value="KAI3789404.1"/>
    <property type="molecule type" value="Genomic_DNA"/>
</dbReference>
<comment type="caution">
    <text evidence="1">The sequence shown here is derived from an EMBL/GenBank/DDBJ whole genome shotgun (WGS) entry which is preliminary data.</text>
</comment>
<gene>
    <name evidence="1" type="ORF">L2E82_02199</name>
</gene>
<organism evidence="1 2">
    <name type="scientific">Cichorium intybus</name>
    <name type="common">Chicory</name>
    <dbReference type="NCBI Taxonomy" id="13427"/>
    <lineage>
        <taxon>Eukaryota</taxon>
        <taxon>Viridiplantae</taxon>
        <taxon>Streptophyta</taxon>
        <taxon>Embryophyta</taxon>
        <taxon>Tracheophyta</taxon>
        <taxon>Spermatophyta</taxon>
        <taxon>Magnoliopsida</taxon>
        <taxon>eudicotyledons</taxon>
        <taxon>Gunneridae</taxon>
        <taxon>Pentapetalae</taxon>
        <taxon>asterids</taxon>
        <taxon>campanulids</taxon>
        <taxon>Asterales</taxon>
        <taxon>Asteraceae</taxon>
        <taxon>Cichorioideae</taxon>
        <taxon>Cichorieae</taxon>
        <taxon>Cichoriinae</taxon>
        <taxon>Cichorium</taxon>
    </lineage>
</organism>
<dbReference type="Proteomes" id="UP001055811">
    <property type="component" value="Linkage Group LG01"/>
</dbReference>
<evidence type="ECO:0000313" key="1">
    <source>
        <dbReference type="EMBL" id="KAI3789404.1"/>
    </source>
</evidence>
<name>A0ACB9H0Y6_CICIN</name>
<evidence type="ECO:0000313" key="2">
    <source>
        <dbReference type="Proteomes" id="UP001055811"/>
    </source>
</evidence>
<accession>A0ACB9H0Y6</accession>
<keyword evidence="2" id="KW-1185">Reference proteome</keyword>
<sequence>MCSLTRTYETGSVDEDGVKLELFKPEQGLEQSEPQRTIYTLTLESNNVSVASIGIYSYGLYLYFILRVDIPSMYLLNRFEVVEENGDVSQSICGAVLSRDTWRWWWDRYRIDGNRQGRWVAQHLEDGGNCYPLLLRCHFLLHHLIAAPRSAIRQTTNASSAAVAVGERSTPLPCR</sequence>
<protein>
    <submittedName>
        <fullName evidence="1">Uncharacterized protein</fullName>
    </submittedName>
</protein>
<reference evidence="2" key="1">
    <citation type="journal article" date="2022" name="Mol. Ecol. Resour.">
        <title>The genomes of chicory, endive, great burdock and yacon provide insights into Asteraceae palaeo-polyploidization history and plant inulin production.</title>
        <authorList>
            <person name="Fan W."/>
            <person name="Wang S."/>
            <person name="Wang H."/>
            <person name="Wang A."/>
            <person name="Jiang F."/>
            <person name="Liu H."/>
            <person name="Zhao H."/>
            <person name="Xu D."/>
            <person name="Zhang Y."/>
        </authorList>
    </citation>
    <scope>NUCLEOTIDE SEQUENCE [LARGE SCALE GENOMIC DNA]</scope>
    <source>
        <strain evidence="2">cv. Punajuju</strain>
    </source>
</reference>
<proteinExistence type="predicted"/>
<reference evidence="1 2" key="2">
    <citation type="journal article" date="2022" name="Mol. Ecol. Resour.">
        <title>The genomes of chicory, endive, great burdock and yacon provide insights into Asteraceae paleo-polyploidization history and plant inulin production.</title>
        <authorList>
            <person name="Fan W."/>
            <person name="Wang S."/>
            <person name="Wang H."/>
            <person name="Wang A."/>
            <person name="Jiang F."/>
            <person name="Liu H."/>
            <person name="Zhao H."/>
            <person name="Xu D."/>
            <person name="Zhang Y."/>
        </authorList>
    </citation>
    <scope>NUCLEOTIDE SEQUENCE [LARGE SCALE GENOMIC DNA]</scope>
    <source>
        <strain evidence="2">cv. Punajuju</strain>
        <tissue evidence="1">Leaves</tissue>
    </source>
</reference>